<dbReference type="InterPro" id="IPR000383">
    <property type="entry name" value="Xaa-Pro-like_dom"/>
</dbReference>
<dbReference type="PANTHER" id="PTHR22946">
    <property type="entry name" value="DIENELACTONE HYDROLASE DOMAIN-CONTAINING PROTEIN-RELATED"/>
    <property type="match status" value="1"/>
</dbReference>
<dbReference type="SUPFAM" id="SSF53474">
    <property type="entry name" value="alpha/beta-Hydrolases"/>
    <property type="match status" value="1"/>
</dbReference>
<keyword evidence="1" id="KW-0378">Hydrolase</keyword>
<protein>
    <submittedName>
        <fullName evidence="3">Biotin attachment protein</fullName>
    </submittedName>
</protein>
<evidence type="ECO:0000256" key="1">
    <source>
        <dbReference type="ARBA" id="ARBA00022801"/>
    </source>
</evidence>
<gene>
    <name evidence="3" type="ORF">N782_06585</name>
</gene>
<feature type="domain" description="Xaa-Pro dipeptidyl-peptidase-like" evidence="2">
    <location>
        <begin position="12"/>
        <end position="264"/>
    </location>
</feature>
<comment type="caution">
    <text evidence="3">The sequence shown here is derived from an EMBL/GenBank/DDBJ whole genome shotgun (WGS) entry which is preliminary data.</text>
</comment>
<dbReference type="STRING" id="1385514.N782_06585"/>
<keyword evidence="4" id="KW-1185">Reference proteome</keyword>
<dbReference type="Pfam" id="PF02129">
    <property type="entry name" value="Peptidase_S15"/>
    <property type="match status" value="1"/>
</dbReference>
<dbReference type="eggNOG" id="COG1073">
    <property type="taxonomic scope" value="Bacteria"/>
</dbReference>
<dbReference type="OrthoDB" id="9805123at2"/>
<evidence type="ECO:0000313" key="3">
    <source>
        <dbReference type="EMBL" id="KGP73274.1"/>
    </source>
</evidence>
<dbReference type="AlphaFoldDB" id="A0A0A2TCL5"/>
<dbReference type="PANTHER" id="PTHR22946:SF9">
    <property type="entry name" value="POLYKETIDE TRANSFERASE AF380"/>
    <property type="match status" value="1"/>
</dbReference>
<evidence type="ECO:0000259" key="2">
    <source>
        <dbReference type="Pfam" id="PF02129"/>
    </source>
</evidence>
<dbReference type="Gene3D" id="3.40.50.1820">
    <property type="entry name" value="alpha/beta hydrolase"/>
    <property type="match status" value="1"/>
</dbReference>
<proteinExistence type="predicted"/>
<name>A0A0A2TCL5_9BACI</name>
<evidence type="ECO:0000313" key="4">
    <source>
        <dbReference type="Proteomes" id="UP000030147"/>
    </source>
</evidence>
<dbReference type="InterPro" id="IPR029058">
    <property type="entry name" value="AB_hydrolase_fold"/>
</dbReference>
<dbReference type="InterPro" id="IPR050261">
    <property type="entry name" value="FrsA_esterase"/>
</dbReference>
<organism evidence="3 4">
    <name type="scientific">Pontibacillus yanchengensis Y32</name>
    <dbReference type="NCBI Taxonomy" id="1385514"/>
    <lineage>
        <taxon>Bacteria</taxon>
        <taxon>Bacillati</taxon>
        <taxon>Bacillota</taxon>
        <taxon>Bacilli</taxon>
        <taxon>Bacillales</taxon>
        <taxon>Bacillaceae</taxon>
        <taxon>Pontibacillus</taxon>
    </lineage>
</organism>
<accession>A0A0A2TCL5</accession>
<sequence>MIEKPVQFYSEGLLLQGTLYFPDNYQEGEKLPAIIPNSGYQGVNEFYPRMFAQSMTDKGYICLGFDYRGFADSEGDPARVLLEEQVQDIHNAVTFLQLQEEVDHERIGLIGWGMGGSNVIRVTETNNNVSAVAALNGFYHGERWLKTVHSYEDWMKVLETVEQDRIRRVVEGESKEEEPFLHYPLDPATRDYVEKELADRKGFGGKTRIQFTESILELDADRAAQNLDDIPLFVGHGVENILHPFEEAIALYEQAAEPKQFYRIEGKHNDFMYSEHNEYIALMNELETFFNEALA</sequence>
<dbReference type="Proteomes" id="UP000030147">
    <property type="component" value="Unassembled WGS sequence"/>
</dbReference>
<dbReference type="GO" id="GO:0052689">
    <property type="term" value="F:carboxylic ester hydrolase activity"/>
    <property type="evidence" value="ECO:0007669"/>
    <property type="project" value="UniProtKB-ARBA"/>
</dbReference>
<reference evidence="3 4" key="1">
    <citation type="journal article" date="2015" name="Stand. Genomic Sci.">
        <title>High quality draft genome sequence of the moderately halophilic bacterium Pontibacillus yanchengensis Y32(T) and comparison among Pontibacillus genomes.</title>
        <authorList>
            <person name="Huang J."/>
            <person name="Qiao Z.X."/>
            <person name="Tang J.W."/>
            <person name="Wang G."/>
        </authorList>
    </citation>
    <scope>NUCLEOTIDE SEQUENCE [LARGE SCALE GENOMIC DNA]</scope>
    <source>
        <strain evidence="3 4">Y32</strain>
    </source>
</reference>
<dbReference type="EMBL" id="AVBF01000015">
    <property type="protein sequence ID" value="KGP73274.1"/>
    <property type="molecule type" value="Genomic_DNA"/>
</dbReference>
<dbReference type="Gene3D" id="1.10.10.800">
    <property type="match status" value="1"/>
</dbReference>
<dbReference type="RefSeq" id="WP_036818042.1">
    <property type="nucleotide sequence ID" value="NZ_AVBF01000015.1"/>
</dbReference>